<evidence type="ECO:0000313" key="3">
    <source>
        <dbReference type="Proteomes" id="UP000837857"/>
    </source>
</evidence>
<sequence>MAGLLPSVVRYRNKMHWAQTTASEAGLAIRAWRRARRRDKNVVSHDNNVVSRDKNVVSREQGRRIARHERRTARQDRRSVQYARSARIVRCAYVEWVRPL</sequence>
<feature type="non-terminal residue" evidence="2">
    <location>
        <position position="1"/>
    </location>
</feature>
<proteinExistence type="predicted"/>
<gene>
    <name evidence="2" type="ORF">IPOD504_LOCUS4879</name>
</gene>
<feature type="region of interest" description="Disordered" evidence="1">
    <location>
        <begin position="55"/>
        <end position="78"/>
    </location>
</feature>
<organism evidence="2 3">
    <name type="scientific">Iphiclides podalirius</name>
    <name type="common">scarce swallowtail</name>
    <dbReference type="NCBI Taxonomy" id="110791"/>
    <lineage>
        <taxon>Eukaryota</taxon>
        <taxon>Metazoa</taxon>
        <taxon>Ecdysozoa</taxon>
        <taxon>Arthropoda</taxon>
        <taxon>Hexapoda</taxon>
        <taxon>Insecta</taxon>
        <taxon>Pterygota</taxon>
        <taxon>Neoptera</taxon>
        <taxon>Endopterygota</taxon>
        <taxon>Lepidoptera</taxon>
        <taxon>Glossata</taxon>
        <taxon>Ditrysia</taxon>
        <taxon>Papilionoidea</taxon>
        <taxon>Papilionidae</taxon>
        <taxon>Papilioninae</taxon>
        <taxon>Iphiclides</taxon>
    </lineage>
</organism>
<dbReference type="EMBL" id="OW152828">
    <property type="protein sequence ID" value="CAH2044985.1"/>
    <property type="molecule type" value="Genomic_DNA"/>
</dbReference>
<dbReference type="Proteomes" id="UP000837857">
    <property type="component" value="Chromosome 16"/>
</dbReference>
<keyword evidence="3" id="KW-1185">Reference proteome</keyword>
<evidence type="ECO:0000256" key="1">
    <source>
        <dbReference type="SAM" id="MobiDB-lite"/>
    </source>
</evidence>
<reference evidence="2" key="1">
    <citation type="submission" date="2022-03" db="EMBL/GenBank/DDBJ databases">
        <authorList>
            <person name="Martin H S."/>
        </authorList>
    </citation>
    <scope>NUCLEOTIDE SEQUENCE</scope>
</reference>
<accession>A0ABN8I3V2</accession>
<evidence type="ECO:0000313" key="2">
    <source>
        <dbReference type="EMBL" id="CAH2044985.1"/>
    </source>
</evidence>
<protein>
    <submittedName>
        <fullName evidence="2">Uncharacterized protein</fullName>
    </submittedName>
</protein>
<name>A0ABN8I3V2_9NEOP</name>